<dbReference type="PATRIC" id="fig|299146.4.peg.3223"/>
<evidence type="ECO:0000313" key="3">
    <source>
        <dbReference type="Proteomes" id="UP000198765"/>
    </source>
</evidence>
<name>A0A1A8ZW99_9ACTN</name>
<dbReference type="OrthoDB" id="3638805at2"/>
<dbReference type="AlphaFoldDB" id="A0A1A8ZW99"/>
<proteinExistence type="predicted"/>
<gene>
    <name evidence="2" type="ORF">GA0070621_3104</name>
</gene>
<evidence type="ECO:0008006" key="4">
    <source>
        <dbReference type="Google" id="ProtNLM"/>
    </source>
</evidence>
<feature type="region of interest" description="Disordered" evidence="1">
    <location>
        <begin position="51"/>
        <end position="154"/>
    </location>
</feature>
<dbReference type="Proteomes" id="UP000198765">
    <property type="component" value="Chromosome I"/>
</dbReference>
<evidence type="ECO:0000313" key="2">
    <source>
        <dbReference type="EMBL" id="SBT48192.1"/>
    </source>
</evidence>
<keyword evidence="3" id="KW-1185">Reference proteome</keyword>
<organism evidence="2 3">
    <name type="scientific">Micromonospora narathiwatensis</name>
    <dbReference type="NCBI Taxonomy" id="299146"/>
    <lineage>
        <taxon>Bacteria</taxon>
        <taxon>Bacillati</taxon>
        <taxon>Actinomycetota</taxon>
        <taxon>Actinomycetes</taxon>
        <taxon>Micromonosporales</taxon>
        <taxon>Micromonosporaceae</taxon>
        <taxon>Micromonospora</taxon>
    </lineage>
</organism>
<evidence type="ECO:0000256" key="1">
    <source>
        <dbReference type="SAM" id="MobiDB-lite"/>
    </source>
</evidence>
<sequence length="223" mass="22670">MIFASVLLILVAVVLLVVGLANGSSPLLTTSIAASLLAAVALVAAARQAAANRATADRVTGPRSRTEPAGTPYVARPGEPEIPVQHIPSTVGAGGSGWRQPPGSPVADPNEPSATDPYAPPGQREPSDGVGDDPAPTSPGGGEPFDDEPTPQHVSPADLVRLARLDDAVRVVDGHPRFHLPECPHLLGRDDEALPVAEAVGLGFTPCARCAPATVLLADAEPA</sequence>
<dbReference type="RefSeq" id="WP_091196122.1">
    <property type="nucleotide sequence ID" value="NZ_LT594324.1"/>
</dbReference>
<protein>
    <recommendedName>
        <fullName evidence="4">Clumping factor A</fullName>
    </recommendedName>
</protein>
<accession>A0A1A8ZW99</accession>
<dbReference type="EMBL" id="LT594324">
    <property type="protein sequence ID" value="SBT48192.1"/>
    <property type="molecule type" value="Genomic_DNA"/>
</dbReference>
<reference evidence="2 3" key="1">
    <citation type="submission" date="2016-06" db="EMBL/GenBank/DDBJ databases">
        <authorList>
            <person name="Kjaerup R.B."/>
            <person name="Dalgaard T.S."/>
            <person name="Juul-Madsen H.R."/>
        </authorList>
    </citation>
    <scope>NUCLEOTIDE SEQUENCE [LARGE SCALE GENOMIC DNA]</scope>
    <source>
        <strain evidence="2 3">DSM 45248</strain>
    </source>
</reference>